<proteinExistence type="predicted"/>
<dbReference type="EMBL" id="JAAWWB010000015">
    <property type="protein sequence ID" value="KAG6766392.1"/>
    <property type="molecule type" value="Genomic_DNA"/>
</dbReference>
<keyword evidence="2" id="KW-0547">Nucleotide-binding</keyword>
<sequence length="161" mass="18190">MQPISTCENLAAAIYVGLSCCEVGHMLFVIEGVLPDKRETAVKRGHMAPEYLTHGQLTEKADAYSFGVLLLEIVTVRHNNRSKTSDYTDGLITLAWKKFQAETLEEHYDPNLMFHNHHDNNVQNDVTRVEHVGLLCTQEISSLRPTMSKALQMLTTEEHIP</sequence>
<evidence type="ECO:0000313" key="6">
    <source>
        <dbReference type="EMBL" id="KAG6766392.1"/>
    </source>
</evidence>
<dbReference type="InterPro" id="IPR052059">
    <property type="entry name" value="CR_Ser/Thr_kinase"/>
</dbReference>
<protein>
    <recommendedName>
        <fullName evidence="5">Serine-threonine/tyrosine-protein kinase catalytic domain-containing protein</fullName>
    </recommendedName>
</protein>
<evidence type="ECO:0000256" key="1">
    <source>
        <dbReference type="ARBA" id="ARBA00022679"/>
    </source>
</evidence>
<evidence type="ECO:0000256" key="2">
    <source>
        <dbReference type="ARBA" id="ARBA00022741"/>
    </source>
</evidence>
<dbReference type="GO" id="GO:0005524">
    <property type="term" value="F:ATP binding"/>
    <property type="evidence" value="ECO:0007669"/>
    <property type="project" value="UniProtKB-KW"/>
</dbReference>
<dbReference type="InterPro" id="IPR001245">
    <property type="entry name" value="Ser-Thr/Tyr_kinase_cat_dom"/>
</dbReference>
<name>A0A8X7ZEM3_POPTO</name>
<dbReference type="Pfam" id="PF07714">
    <property type="entry name" value="PK_Tyr_Ser-Thr"/>
    <property type="match status" value="1"/>
</dbReference>
<reference evidence="6" key="1">
    <citation type="journal article" date="2020" name="bioRxiv">
        <title>Hybrid origin of Populus tomentosa Carr. identified through genome sequencing and phylogenomic analysis.</title>
        <authorList>
            <person name="An X."/>
            <person name="Gao K."/>
            <person name="Chen Z."/>
            <person name="Li J."/>
            <person name="Yang X."/>
            <person name="Yang X."/>
            <person name="Zhou J."/>
            <person name="Guo T."/>
            <person name="Zhao T."/>
            <person name="Huang S."/>
            <person name="Miao D."/>
            <person name="Khan W.U."/>
            <person name="Rao P."/>
            <person name="Ye M."/>
            <person name="Lei B."/>
            <person name="Liao W."/>
            <person name="Wang J."/>
            <person name="Ji L."/>
            <person name="Li Y."/>
            <person name="Guo B."/>
            <person name="Mustafa N.S."/>
            <person name="Li S."/>
            <person name="Yun Q."/>
            <person name="Keller S.R."/>
            <person name="Mao J."/>
            <person name="Zhang R."/>
            <person name="Strauss S.H."/>
        </authorList>
    </citation>
    <scope>NUCLEOTIDE SEQUENCE</scope>
    <source>
        <strain evidence="6">GM15</strain>
        <tissue evidence="6">Leaf</tissue>
    </source>
</reference>
<keyword evidence="3" id="KW-0418">Kinase</keyword>
<keyword evidence="1" id="KW-0808">Transferase</keyword>
<keyword evidence="4" id="KW-0067">ATP-binding</keyword>
<dbReference type="PANTHER" id="PTHR47973">
    <property type="entry name" value="CYSTEINE-RICH RECEPTOR-LIKE PROTEIN KINASE 3"/>
    <property type="match status" value="1"/>
</dbReference>
<evidence type="ECO:0000256" key="3">
    <source>
        <dbReference type="ARBA" id="ARBA00022777"/>
    </source>
</evidence>
<comment type="caution">
    <text evidence="6">The sequence shown here is derived from an EMBL/GenBank/DDBJ whole genome shotgun (WGS) entry which is preliminary data.</text>
</comment>
<dbReference type="OrthoDB" id="663146at2759"/>
<keyword evidence="7" id="KW-1185">Reference proteome</keyword>
<evidence type="ECO:0000256" key="4">
    <source>
        <dbReference type="ARBA" id="ARBA00022840"/>
    </source>
</evidence>
<evidence type="ECO:0000259" key="5">
    <source>
        <dbReference type="Pfam" id="PF07714"/>
    </source>
</evidence>
<organism evidence="6 7">
    <name type="scientific">Populus tomentosa</name>
    <name type="common">Chinese white poplar</name>
    <dbReference type="NCBI Taxonomy" id="118781"/>
    <lineage>
        <taxon>Eukaryota</taxon>
        <taxon>Viridiplantae</taxon>
        <taxon>Streptophyta</taxon>
        <taxon>Embryophyta</taxon>
        <taxon>Tracheophyta</taxon>
        <taxon>Spermatophyta</taxon>
        <taxon>Magnoliopsida</taxon>
        <taxon>eudicotyledons</taxon>
        <taxon>Gunneridae</taxon>
        <taxon>Pentapetalae</taxon>
        <taxon>rosids</taxon>
        <taxon>fabids</taxon>
        <taxon>Malpighiales</taxon>
        <taxon>Salicaceae</taxon>
        <taxon>Saliceae</taxon>
        <taxon>Populus</taxon>
    </lineage>
</organism>
<feature type="domain" description="Serine-threonine/tyrosine-protein kinase catalytic" evidence="5">
    <location>
        <begin position="39"/>
        <end position="150"/>
    </location>
</feature>
<dbReference type="Proteomes" id="UP000886885">
    <property type="component" value="Chromosome 8A"/>
</dbReference>
<evidence type="ECO:0000313" key="7">
    <source>
        <dbReference type="Proteomes" id="UP000886885"/>
    </source>
</evidence>
<gene>
    <name evidence="6" type="ORF">POTOM_030471</name>
</gene>
<accession>A0A8X7ZEM3</accession>
<dbReference type="GO" id="GO:0004672">
    <property type="term" value="F:protein kinase activity"/>
    <property type="evidence" value="ECO:0007669"/>
    <property type="project" value="InterPro"/>
</dbReference>
<dbReference type="AlphaFoldDB" id="A0A8X7ZEM3"/>